<evidence type="ECO:0000256" key="4">
    <source>
        <dbReference type="SAM" id="MobiDB-lite"/>
    </source>
</evidence>
<gene>
    <name evidence="6" type="primary">CDC4_1</name>
    <name evidence="6" type="ORF">IWQ60_008088</name>
</gene>
<dbReference type="Gene3D" id="1.20.1280.50">
    <property type="match status" value="1"/>
</dbReference>
<feature type="repeat" description="WD" evidence="3">
    <location>
        <begin position="771"/>
        <end position="810"/>
    </location>
</feature>
<feature type="repeat" description="WD" evidence="3">
    <location>
        <begin position="645"/>
        <end position="684"/>
    </location>
</feature>
<dbReference type="InterPro" id="IPR036322">
    <property type="entry name" value="WD40_repeat_dom_sf"/>
</dbReference>
<feature type="compositionally biased region" description="Basic and acidic residues" evidence="4">
    <location>
        <begin position="248"/>
        <end position="258"/>
    </location>
</feature>
<dbReference type="PROSITE" id="PS50181">
    <property type="entry name" value="FBOX"/>
    <property type="match status" value="1"/>
</dbReference>
<dbReference type="SUPFAM" id="SSF81383">
    <property type="entry name" value="F-box domain"/>
    <property type="match status" value="1"/>
</dbReference>
<keyword evidence="6" id="KW-0436">Ligase</keyword>
<dbReference type="PRINTS" id="PR00320">
    <property type="entry name" value="GPROTEINBRPT"/>
</dbReference>
<dbReference type="Pfam" id="PF00400">
    <property type="entry name" value="WD40"/>
    <property type="match status" value="6"/>
</dbReference>
<dbReference type="InterPro" id="IPR036047">
    <property type="entry name" value="F-box-like_dom_sf"/>
</dbReference>
<proteinExistence type="predicted"/>
<keyword evidence="1 3" id="KW-0853">WD repeat</keyword>
<dbReference type="SUPFAM" id="SSF50978">
    <property type="entry name" value="WD40 repeat-like"/>
    <property type="match status" value="1"/>
</dbReference>
<dbReference type="PROSITE" id="PS00678">
    <property type="entry name" value="WD_REPEATS_1"/>
    <property type="match status" value="2"/>
</dbReference>
<dbReference type="InterPro" id="IPR019775">
    <property type="entry name" value="WD40_repeat_CS"/>
</dbReference>
<name>A0A9W8A3B2_9FUNG</name>
<dbReference type="PROSITE" id="PS50294">
    <property type="entry name" value="WD_REPEATS_REGION"/>
    <property type="match status" value="4"/>
</dbReference>
<accession>A0A9W8A3B2</accession>
<dbReference type="Gene3D" id="2.130.10.10">
    <property type="entry name" value="YVTN repeat-like/Quinoprotein amine dehydrogenase"/>
    <property type="match status" value="1"/>
</dbReference>
<evidence type="ECO:0000313" key="6">
    <source>
        <dbReference type="EMBL" id="KAJ1916504.1"/>
    </source>
</evidence>
<dbReference type="PANTHER" id="PTHR22847:SF741">
    <property type="entry name" value="E3 UBIQUITIN LIGASE COMPLEX SCF SUBUNIT SCONB-RELATED"/>
    <property type="match status" value="1"/>
</dbReference>
<dbReference type="SMART" id="SM00256">
    <property type="entry name" value="FBOX"/>
    <property type="match status" value="1"/>
</dbReference>
<dbReference type="PROSITE" id="PS50082">
    <property type="entry name" value="WD_REPEATS_2"/>
    <property type="match status" value="5"/>
</dbReference>
<dbReference type="InterPro" id="IPR015943">
    <property type="entry name" value="WD40/YVTN_repeat-like_dom_sf"/>
</dbReference>
<dbReference type="EMBL" id="JANBPT010000581">
    <property type="protein sequence ID" value="KAJ1916504.1"/>
    <property type="molecule type" value="Genomic_DNA"/>
</dbReference>
<evidence type="ECO:0000313" key="7">
    <source>
        <dbReference type="Proteomes" id="UP001150569"/>
    </source>
</evidence>
<protein>
    <submittedName>
        <fullName evidence="6">SCF ubiquitin ligase complex subunit cdc4</fullName>
    </submittedName>
</protein>
<reference evidence="6" key="1">
    <citation type="submission" date="2022-07" db="EMBL/GenBank/DDBJ databases">
        <title>Phylogenomic reconstructions and comparative analyses of Kickxellomycotina fungi.</title>
        <authorList>
            <person name="Reynolds N.K."/>
            <person name="Stajich J.E."/>
            <person name="Barry K."/>
            <person name="Grigoriev I.V."/>
            <person name="Crous P."/>
            <person name="Smith M.E."/>
        </authorList>
    </citation>
    <scope>NUCLEOTIDE SEQUENCE</scope>
    <source>
        <strain evidence="6">RSA 861</strain>
    </source>
</reference>
<dbReference type="SMART" id="SM00320">
    <property type="entry name" value="WD40"/>
    <property type="match status" value="7"/>
</dbReference>
<dbReference type="GO" id="GO:0016874">
    <property type="term" value="F:ligase activity"/>
    <property type="evidence" value="ECO:0007669"/>
    <property type="project" value="UniProtKB-KW"/>
</dbReference>
<dbReference type="Pfam" id="PF12937">
    <property type="entry name" value="F-box-like"/>
    <property type="match status" value="1"/>
</dbReference>
<keyword evidence="2" id="KW-0677">Repeat</keyword>
<feature type="compositionally biased region" description="Acidic residues" evidence="4">
    <location>
        <begin position="206"/>
        <end position="215"/>
    </location>
</feature>
<feature type="region of interest" description="Disordered" evidence="4">
    <location>
        <begin position="1"/>
        <end position="25"/>
    </location>
</feature>
<evidence type="ECO:0000256" key="3">
    <source>
        <dbReference type="PROSITE-ProRule" id="PRU00221"/>
    </source>
</evidence>
<feature type="repeat" description="WD" evidence="3">
    <location>
        <begin position="811"/>
        <end position="852"/>
    </location>
</feature>
<dbReference type="InterPro" id="IPR001680">
    <property type="entry name" value="WD40_rpt"/>
</dbReference>
<comment type="caution">
    <text evidence="6">The sequence shown here is derived from an EMBL/GenBank/DDBJ whole genome shotgun (WGS) entry which is preliminary data.</text>
</comment>
<feature type="repeat" description="WD" evidence="3">
    <location>
        <begin position="715"/>
        <end position="734"/>
    </location>
</feature>
<evidence type="ECO:0000259" key="5">
    <source>
        <dbReference type="PROSITE" id="PS50181"/>
    </source>
</evidence>
<organism evidence="6 7">
    <name type="scientific">Tieghemiomyces parasiticus</name>
    <dbReference type="NCBI Taxonomy" id="78921"/>
    <lineage>
        <taxon>Eukaryota</taxon>
        <taxon>Fungi</taxon>
        <taxon>Fungi incertae sedis</taxon>
        <taxon>Zoopagomycota</taxon>
        <taxon>Kickxellomycotina</taxon>
        <taxon>Dimargaritomycetes</taxon>
        <taxon>Dimargaritales</taxon>
        <taxon>Dimargaritaceae</taxon>
        <taxon>Tieghemiomyces</taxon>
    </lineage>
</organism>
<dbReference type="InterPro" id="IPR020472">
    <property type="entry name" value="WD40_PAC1"/>
</dbReference>
<dbReference type="InterPro" id="IPR001810">
    <property type="entry name" value="F-box_dom"/>
</dbReference>
<evidence type="ECO:0000256" key="2">
    <source>
        <dbReference type="ARBA" id="ARBA00022737"/>
    </source>
</evidence>
<evidence type="ECO:0000256" key="1">
    <source>
        <dbReference type="ARBA" id="ARBA00022574"/>
    </source>
</evidence>
<feature type="domain" description="F-box" evidence="5">
    <location>
        <begin position="372"/>
        <end position="419"/>
    </location>
</feature>
<sequence length="988" mass="107106">METPLLPTPDPRERPPSPSFAKPEASVAVPLPDTVVLTARLGSRKLARASFRKPAMARRLDSRNYPLANTPTPPIFRRFHLTTASGERVVCEETDAHAATTMDLTDDVSTPTEPLGSPLRKRQASPPSAESQHRPCGTGSDSLASPAEDDEPSSPGALRPLAYRHLQSPPHKRPKGRSPSAGLNLGGTPSHRPVGLGASRPGYLASDDDDEGEVSDDVRPAGNTVAVDAMDRDPSPDVPSVAATSPRVEPREPAEEVRSTCTLPSPCLSPRVSTEFTRAAGLPSPASVAPSGFDGDDSSYFGPSLAPPPAFSMPPVTPAAGIPSLADVSAVIAAFDAYQPALQTYVMFHLLQRCSAPTLQFANTLITPVLHRDFIADLPGELVTHVLRFLDAPSLCRAAQVSRKWKTAVDTSQELWVCRLAEDQLVDPIAQVRDSAAASFFRGVPAAKLPVGGDLPRDEQYRAHLLDSLTGPSGPSPQLASPSIVTSTSSGTALALATTADDESDPFGPAAAANGRMVLSSTRSRASAPAPPKLTGYHPWFANFIATAELRGDLNRQQRRLRDLYLQHGLPAAFPLPNPCKLIYGRHFEYRRNWDRLRYRKMQFMAKDDNIITCLQFDDHKIVSGSDGEKIYVYETRTGNLLRQLSGHSGGVWTLQYVGNTLVSGSTDRSVRVWDIERGRCTHIFTGHTSTVRCLQILLPMVVGRDGAGRPIIEPKQPLIVTGSRDSTLRVWKLPVAGRDFSFPATVPPAGTTAPAEATDPARNPYFMHLLQGHTMSVRTLVGKGRIVVSGSYDATVRVWDVMEGTCLWRLTGHMQRVYSVALADDRKRCMSGSLDSNVRVWSLVDGTCLYVLEGHHNLVGLLQLTPNYLISAGADSTLRVWRNGAFIPLHVLTAHVGTITCFYNDDRYLVSGSENGLKMWNVRTGQLVCDLLTDVTGIWQARFDQRRCVAAVQRETTTFFEVFDFGAEGLLSGSSSSSDRDEAAVVS</sequence>
<keyword evidence="7" id="KW-1185">Reference proteome</keyword>
<feature type="region of interest" description="Disordered" evidence="4">
    <location>
        <begin position="100"/>
        <end position="262"/>
    </location>
</feature>
<dbReference type="Proteomes" id="UP001150569">
    <property type="component" value="Unassembled WGS sequence"/>
</dbReference>
<dbReference type="AlphaFoldDB" id="A0A9W8A3B2"/>
<feature type="repeat" description="WD" evidence="3">
    <location>
        <begin position="853"/>
        <end position="882"/>
    </location>
</feature>
<dbReference type="PANTHER" id="PTHR22847">
    <property type="entry name" value="WD40 REPEAT PROTEIN"/>
    <property type="match status" value="1"/>
</dbReference>
<dbReference type="CDD" id="cd00200">
    <property type="entry name" value="WD40"/>
    <property type="match status" value="1"/>
</dbReference>
<dbReference type="OrthoDB" id="190105at2759"/>